<evidence type="ECO:0000313" key="10">
    <source>
        <dbReference type="Proteomes" id="UP001214250"/>
    </source>
</evidence>
<dbReference type="Pfam" id="PF01467">
    <property type="entry name" value="CTP_transf_like"/>
    <property type="match status" value="1"/>
</dbReference>
<evidence type="ECO:0000256" key="1">
    <source>
        <dbReference type="ARBA" id="ARBA00002319"/>
    </source>
</evidence>
<evidence type="ECO:0000259" key="7">
    <source>
        <dbReference type="Pfam" id="PF00294"/>
    </source>
</evidence>
<dbReference type="PANTHER" id="PTHR46969">
    <property type="entry name" value="BIFUNCTIONAL PROTEIN HLDE"/>
    <property type="match status" value="1"/>
</dbReference>
<dbReference type="RefSeq" id="WP_274149029.1">
    <property type="nucleotide sequence ID" value="NZ_CP117811.1"/>
</dbReference>
<dbReference type="PANTHER" id="PTHR46969:SF1">
    <property type="entry name" value="BIFUNCTIONAL PROTEIN HLDE"/>
    <property type="match status" value="1"/>
</dbReference>
<evidence type="ECO:0000313" key="9">
    <source>
        <dbReference type="EMBL" id="WDE95458.1"/>
    </source>
</evidence>
<feature type="domain" description="Carbohydrate kinase PfkB" evidence="7">
    <location>
        <begin position="16"/>
        <end position="317"/>
    </location>
</feature>
<dbReference type="SUPFAM" id="SSF52374">
    <property type="entry name" value="Nucleotidylyl transferase"/>
    <property type="match status" value="1"/>
</dbReference>
<dbReference type="InterPro" id="IPR011611">
    <property type="entry name" value="PfkB_dom"/>
</dbReference>
<dbReference type="CDD" id="cd01172">
    <property type="entry name" value="RfaE_like"/>
    <property type="match status" value="1"/>
</dbReference>
<keyword evidence="3" id="KW-0808">Transferase</keyword>
<dbReference type="Pfam" id="PF00294">
    <property type="entry name" value="PfkB"/>
    <property type="match status" value="1"/>
</dbReference>
<sequence length="475" mass="53545">MYAEIAQVLNSIGQPKVLIVGDIMLDEFLSGSVNRISPEAPTPVLAYQESNCQLGGAGFTSNVLAQLNADVEICAVTGNDETRQSVIKLLDSLKVKHRCLVQDDSRPTTRKQRVMAQDKDISSGQQQILRIDYESKEAISSTIENQIISFLDEKEKEFDAIIISDYQKGVLTENVLQRLRVSAKHCTVIADPAKGAPIERYKGITAMKPNRHECEAAVGFPISTKEDIIRAGKILLEKADLQYALISLDTDGIFYINRKHEFLFVPTQPLQVYDVAGAGDSVISIMALLSTVDIAPRYLLETANAAAGIMISQQSPKHISREDLVHRMVIDKDEFNNKIKNIDELEIILKSSSTKNKDIYFTNGYYDNVSRERILYLEKLNEFDGIRIVAINSDTSIKNQGHEPQLRENDRLRLLQLFDCIDYILIFDEADCTQALERLKPHYFLKGKNFEGKTITESKTLEKINCQIKFIDIYS</sequence>
<evidence type="ECO:0000256" key="5">
    <source>
        <dbReference type="ARBA" id="ARBA00023268"/>
    </source>
</evidence>
<dbReference type="SUPFAM" id="SSF53613">
    <property type="entry name" value="Ribokinase-like"/>
    <property type="match status" value="1"/>
</dbReference>
<protein>
    <submittedName>
        <fullName evidence="9">PfkB family carbohydrate kinase</fullName>
    </submittedName>
</protein>
<comment type="function">
    <text evidence="1">Catalyzes the phosphorylation of D-glycero-D-manno-heptose 7-phosphate at the C-1 position to selectively form D-glycero-beta-D-manno-heptose-1,7-bisphosphate.</text>
</comment>
<keyword evidence="4 9" id="KW-0418">Kinase</keyword>
<proteinExistence type="predicted"/>
<gene>
    <name evidence="9" type="ORF">PQO03_06970</name>
</gene>
<dbReference type="InterPro" id="IPR011913">
    <property type="entry name" value="RfaE_dom_I"/>
</dbReference>
<dbReference type="Gene3D" id="3.40.50.620">
    <property type="entry name" value="HUPs"/>
    <property type="match status" value="1"/>
</dbReference>
<dbReference type="EMBL" id="CP117811">
    <property type="protein sequence ID" value="WDE95458.1"/>
    <property type="molecule type" value="Genomic_DNA"/>
</dbReference>
<keyword evidence="5" id="KW-0511">Multifunctional enzyme</keyword>
<dbReference type="InterPro" id="IPR004821">
    <property type="entry name" value="Cyt_trans-like"/>
</dbReference>
<evidence type="ECO:0000256" key="2">
    <source>
        <dbReference type="ARBA" id="ARBA00003753"/>
    </source>
</evidence>
<keyword evidence="6" id="KW-0119">Carbohydrate metabolism</keyword>
<accession>A0ABY7VTJ5</accession>
<dbReference type="InterPro" id="IPR029056">
    <property type="entry name" value="Ribokinase-like"/>
</dbReference>
<dbReference type="Proteomes" id="UP001214250">
    <property type="component" value="Chromosome 1"/>
</dbReference>
<evidence type="ECO:0000256" key="3">
    <source>
        <dbReference type="ARBA" id="ARBA00022679"/>
    </source>
</evidence>
<name>A0ABY7VTJ5_9BACT</name>
<evidence type="ECO:0000256" key="4">
    <source>
        <dbReference type="ARBA" id="ARBA00022777"/>
    </source>
</evidence>
<evidence type="ECO:0000256" key="6">
    <source>
        <dbReference type="ARBA" id="ARBA00023277"/>
    </source>
</evidence>
<organism evidence="9 10">
    <name type="scientific">Lentisphaera profundi</name>
    <dbReference type="NCBI Taxonomy" id="1658616"/>
    <lineage>
        <taxon>Bacteria</taxon>
        <taxon>Pseudomonadati</taxon>
        <taxon>Lentisphaerota</taxon>
        <taxon>Lentisphaeria</taxon>
        <taxon>Lentisphaerales</taxon>
        <taxon>Lentisphaeraceae</taxon>
        <taxon>Lentisphaera</taxon>
    </lineage>
</organism>
<reference evidence="9 10" key="1">
    <citation type="submission" date="2023-02" db="EMBL/GenBank/DDBJ databases">
        <title>Genome sequence of Lentisphaera profundi SAORIC-696.</title>
        <authorList>
            <person name="Kim e."/>
            <person name="Cho J.-C."/>
            <person name="Choi A."/>
            <person name="Kang I."/>
        </authorList>
    </citation>
    <scope>NUCLEOTIDE SEQUENCE [LARGE SCALE GENOMIC DNA]</scope>
    <source>
        <strain evidence="9 10">SAORIC-696</strain>
    </source>
</reference>
<comment type="function">
    <text evidence="2">Catalyzes the ADP transfer from ATP to D-glycero-beta-D-manno-heptose 1-phosphate, yielding ADP-D-glycero-beta-D-manno-heptose.</text>
</comment>
<keyword evidence="10" id="KW-1185">Reference proteome</keyword>
<dbReference type="InterPro" id="IPR014729">
    <property type="entry name" value="Rossmann-like_a/b/a_fold"/>
</dbReference>
<dbReference type="GO" id="GO:0016301">
    <property type="term" value="F:kinase activity"/>
    <property type="evidence" value="ECO:0007669"/>
    <property type="project" value="UniProtKB-KW"/>
</dbReference>
<evidence type="ECO:0000259" key="8">
    <source>
        <dbReference type="Pfam" id="PF01467"/>
    </source>
</evidence>
<dbReference type="Gene3D" id="3.40.1190.20">
    <property type="match status" value="1"/>
</dbReference>
<feature type="domain" description="Cytidyltransferase-like" evidence="8">
    <location>
        <begin position="382"/>
        <end position="460"/>
    </location>
</feature>